<gene>
    <name evidence="5" type="ORF">MICPUCDRAFT_20648</name>
</gene>
<keyword evidence="3" id="KW-0677">Repeat</keyword>
<dbReference type="GO" id="GO:0003714">
    <property type="term" value="F:transcription corepressor activity"/>
    <property type="evidence" value="ECO:0007669"/>
    <property type="project" value="InterPro"/>
</dbReference>
<keyword evidence="4" id="KW-0539">Nucleus</keyword>
<dbReference type="AlphaFoldDB" id="C1N0N1"/>
<dbReference type="GO" id="GO:0006357">
    <property type="term" value="P:regulation of transcription by RNA polymerase II"/>
    <property type="evidence" value="ECO:0007669"/>
    <property type="project" value="TreeGrafter"/>
</dbReference>
<dbReference type="FunFam" id="1.20.960.30:FF:000001">
    <property type="entry name" value="F-box-like/WD repeat-containing protein TBL1XR1"/>
    <property type="match status" value="1"/>
</dbReference>
<dbReference type="SMART" id="SM00667">
    <property type="entry name" value="LisH"/>
    <property type="match status" value="1"/>
</dbReference>
<evidence type="ECO:0000313" key="6">
    <source>
        <dbReference type="Proteomes" id="UP000001876"/>
    </source>
</evidence>
<dbReference type="EMBL" id="GG663744">
    <property type="protein sequence ID" value="EEH54302.1"/>
    <property type="molecule type" value="Genomic_DNA"/>
</dbReference>
<reference evidence="5 6" key="1">
    <citation type="journal article" date="2009" name="Science">
        <title>Green evolution and dynamic adaptations revealed by genomes of the marine picoeukaryotes Micromonas.</title>
        <authorList>
            <person name="Worden A.Z."/>
            <person name="Lee J.H."/>
            <person name="Mock T."/>
            <person name="Rouze P."/>
            <person name="Simmons M.P."/>
            <person name="Aerts A.L."/>
            <person name="Allen A.E."/>
            <person name="Cuvelier M.L."/>
            <person name="Derelle E."/>
            <person name="Everett M.V."/>
            <person name="Foulon E."/>
            <person name="Grimwood J."/>
            <person name="Gundlach H."/>
            <person name="Henrissat B."/>
            <person name="Napoli C."/>
            <person name="McDonald S.M."/>
            <person name="Parker M.S."/>
            <person name="Rombauts S."/>
            <person name="Salamov A."/>
            <person name="Von Dassow P."/>
            <person name="Badger J.H."/>
            <person name="Coutinho P.M."/>
            <person name="Demir E."/>
            <person name="Dubchak I."/>
            <person name="Gentemann C."/>
            <person name="Eikrem W."/>
            <person name="Gready J.E."/>
            <person name="John U."/>
            <person name="Lanier W."/>
            <person name="Lindquist E.A."/>
            <person name="Lucas S."/>
            <person name="Mayer K.F."/>
            <person name="Moreau H."/>
            <person name="Not F."/>
            <person name="Otillar R."/>
            <person name="Panaud O."/>
            <person name="Pangilinan J."/>
            <person name="Paulsen I."/>
            <person name="Piegu B."/>
            <person name="Poliakov A."/>
            <person name="Robbens S."/>
            <person name="Schmutz J."/>
            <person name="Toulza E."/>
            <person name="Wyss T."/>
            <person name="Zelensky A."/>
            <person name="Zhou K."/>
            <person name="Armbrust E.V."/>
            <person name="Bhattacharya D."/>
            <person name="Goodenough U.W."/>
            <person name="Van de Peer Y."/>
            <person name="Grigoriev I.V."/>
        </authorList>
    </citation>
    <scope>NUCLEOTIDE SEQUENCE [LARGE SCALE GENOMIC DNA]</scope>
    <source>
        <strain evidence="5 6">CCMP1545</strain>
    </source>
</reference>
<proteinExistence type="predicted"/>
<dbReference type="KEGG" id="mpp:MICPUCDRAFT_20648"/>
<dbReference type="RefSeq" id="XP_003061672.1">
    <property type="nucleotide sequence ID" value="XM_003061626.1"/>
</dbReference>
<evidence type="ECO:0000313" key="5">
    <source>
        <dbReference type="EMBL" id="EEH54302.1"/>
    </source>
</evidence>
<name>C1N0N1_MICPC</name>
<dbReference type="Pfam" id="PF08513">
    <property type="entry name" value="LisH"/>
    <property type="match status" value="1"/>
</dbReference>
<evidence type="ECO:0000256" key="4">
    <source>
        <dbReference type="ARBA" id="ARBA00023242"/>
    </source>
</evidence>
<dbReference type="PANTHER" id="PTHR22846">
    <property type="entry name" value="WD40 REPEAT PROTEIN"/>
    <property type="match status" value="1"/>
</dbReference>
<dbReference type="STRING" id="564608.C1N0N1"/>
<dbReference type="Gene3D" id="1.20.960.30">
    <property type="match status" value="1"/>
</dbReference>
<dbReference type="Proteomes" id="UP000001876">
    <property type="component" value="Unassembled WGS sequence"/>
</dbReference>
<evidence type="ECO:0000256" key="3">
    <source>
        <dbReference type="ARBA" id="ARBA00022737"/>
    </source>
</evidence>
<evidence type="ECO:0000256" key="2">
    <source>
        <dbReference type="ARBA" id="ARBA00022574"/>
    </source>
</evidence>
<dbReference type="eggNOG" id="KOG0273">
    <property type="taxonomic scope" value="Eukaryota"/>
</dbReference>
<protein>
    <submittedName>
        <fullName evidence="5">Predicted protein</fullName>
    </submittedName>
</protein>
<dbReference type="InterPro" id="IPR045183">
    <property type="entry name" value="Ebi-like"/>
</dbReference>
<organism evidence="6">
    <name type="scientific">Micromonas pusilla (strain CCMP1545)</name>
    <name type="common">Picoplanktonic green alga</name>
    <dbReference type="NCBI Taxonomy" id="564608"/>
    <lineage>
        <taxon>Eukaryota</taxon>
        <taxon>Viridiplantae</taxon>
        <taxon>Chlorophyta</taxon>
        <taxon>Mamiellophyceae</taxon>
        <taxon>Mamiellales</taxon>
        <taxon>Mamiellaceae</taxon>
        <taxon>Micromonas</taxon>
    </lineage>
</organism>
<dbReference type="OMA" id="TITSCEM"/>
<dbReference type="GeneID" id="9687111"/>
<comment type="subcellular location">
    <subcellularLocation>
        <location evidence="1">Nucleus</location>
    </subcellularLocation>
</comment>
<keyword evidence="2" id="KW-0853">WD repeat</keyword>
<keyword evidence="6" id="KW-1185">Reference proteome</keyword>
<dbReference type="PANTHER" id="PTHR22846:SF2">
    <property type="entry name" value="F-BOX-LIKE_WD REPEAT-CONTAINING PROTEIN EBI"/>
    <property type="match status" value="1"/>
</dbReference>
<dbReference type="GO" id="GO:0000118">
    <property type="term" value="C:histone deacetylase complex"/>
    <property type="evidence" value="ECO:0007669"/>
    <property type="project" value="TreeGrafter"/>
</dbReference>
<accession>C1N0N1</accession>
<feature type="non-terminal residue" evidence="5">
    <location>
        <position position="113"/>
    </location>
</feature>
<dbReference type="InterPro" id="IPR006594">
    <property type="entry name" value="LisH"/>
</dbReference>
<evidence type="ECO:0000256" key="1">
    <source>
        <dbReference type="ARBA" id="ARBA00004123"/>
    </source>
</evidence>
<dbReference type="PROSITE" id="PS50896">
    <property type="entry name" value="LISH"/>
    <property type="match status" value="1"/>
</dbReference>
<dbReference type="OrthoDB" id="1367865at2759"/>
<sequence length="113" mass="12755">MSISSDEVNFLVYRYLQESGFTHAAYTFGYESYVAKTTIASGTELPPGALVSFIQKGLQYLELEANLNEDGTDVDSNFSMLTSRDLLSKPVEELKNIVKEKRTMSEADREKER</sequence>